<reference evidence="3" key="1">
    <citation type="journal article" date="2019" name="Int. J. Syst. Evol. Microbiol.">
        <title>The Global Catalogue of Microorganisms (GCM) 10K type strain sequencing project: providing services to taxonomists for standard genome sequencing and annotation.</title>
        <authorList>
            <consortium name="The Broad Institute Genomics Platform"/>
            <consortium name="The Broad Institute Genome Sequencing Center for Infectious Disease"/>
            <person name="Wu L."/>
            <person name="Ma J."/>
        </authorList>
    </citation>
    <scope>NUCLEOTIDE SEQUENCE [LARGE SCALE GENOMIC DNA]</scope>
    <source>
        <strain evidence="3">JCM 18200</strain>
    </source>
</reference>
<feature type="domain" description="N-acetyltransferase" evidence="1">
    <location>
        <begin position="13"/>
        <end position="171"/>
    </location>
</feature>
<accession>A0ABP9C8N2</accession>
<name>A0ABP9C8N2_9SPHI</name>
<organism evidence="2 3">
    <name type="scientific">Olivibacter ginsenosidimutans</name>
    <dbReference type="NCBI Taxonomy" id="1176537"/>
    <lineage>
        <taxon>Bacteria</taxon>
        <taxon>Pseudomonadati</taxon>
        <taxon>Bacteroidota</taxon>
        <taxon>Sphingobacteriia</taxon>
        <taxon>Sphingobacteriales</taxon>
        <taxon>Sphingobacteriaceae</taxon>
        <taxon>Olivibacter</taxon>
    </lineage>
</organism>
<dbReference type="RefSeq" id="WP_345234221.1">
    <property type="nucleotide sequence ID" value="NZ_BAABIQ010000043.1"/>
</dbReference>
<comment type="caution">
    <text evidence="2">The sequence shown here is derived from an EMBL/GenBank/DDBJ whole genome shotgun (WGS) entry which is preliminary data.</text>
</comment>
<protein>
    <submittedName>
        <fullName evidence="2">GNAT family N-acetyltransferase</fullName>
    </submittedName>
</protein>
<dbReference type="EMBL" id="BAABIQ010000043">
    <property type="protein sequence ID" value="GAA4804533.1"/>
    <property type="molecule type" value="Genomic_DNA"/>
</dbReference>
<sequence>MFSIQHSLENEHVRLNPLTVNDFDALYKLASDKKVWEQHPNKDRWQRAVFKTFFDGAMQSKGAFKIMDKRTGRVAGSTRFYDYNEQDNSIHIGYTFFGTSYWGTGLNAAVKRLMLDYVFQFVDRVHFQVGATNYRSQIAVNRLGAIKTGEQEVAYIGEQPKLNFLYELKKEDWHSRTSI</sequence>
<dbReference type="Pfam" id="PF13302">
    <property type="entry name" value="Acetyltransf_3"/>
    <property type="match status" value="1"/>
</dbReference>
<dbReference type="InterPro" id="IPR000182">
    <property type="entry name" value="GNAT_dom"/>
</dbReference>
<dbReference type="SUPFAM" id="SSF55729">
    <property type="entry name" value="Acyl-CoA N-acyltransferases (Nat)"/>
    <property type="match status" value="1"/>
</dbReference>
<keyword evidence="3" id="KW-1185">Reference proteome</keyword>
<evidence type="ECO:0000313" key="3">
    <source>
        <dbReference type="Proteomes" id="UP001501411"/>
    </source>
</evidence>
<proteinExistence type="predicted"/>
<evidence type="ECO:0000259" key="1">
    <source>
        <dbReference type="PROSITE" id="PS51186"/>
    </source>
</evidence>
<evidence type="ECO:0000313" key="2">
    <source>
        <dbReference type="EMBL" id="GAA4804533.1"/>
    </source>
</evidence>
<dbReference type="Gene3D" id="3.40.630.30">
    <property type="match status" value="1"/>
</dbReference>
<gene>
    <name evidence="2" type="ORF">GCM10023231_37040</name>
</gene>
<dbReference type="PANTHER" id="PTHR43610:SF1">
    <property type="entry name" value="N-ACETYLTRANSFERASE DOMAIN-CONTAINING PROTEIN"/>
    <property type="match status" value="1"/>
</dbReference>
<dbReference type="PROSITE" id="PS51186">
    <property type="entry name" value="GNAT"/>
    <property type="match status" value="1"/>
</dbReference>
<dbReference type="Proteomes" id="UP001501411">
    <property type="component" value="Unassembled WGS sequence"/>
</dbReference>
<dbReference type="PANTHER" id="PTHR43610">
    <property type="entry name" value="BLL6696 PROTEIN"/>
    <property type="match status" value="1"/>
</dbReference>
<dbReference type="InterPro" id="IPR016181">
    <property type="entry name" value="Acyl_CoA_acyltransferase"/>
</dbReference>